<evidence type="ECO:0000313" key="2">
    <source>
        <dbReference type="Proteomes" id="UP000035704"/>
    </source>
</evidence>
<evidence type="ECO:0000313" key="1">
    <source>
        <dbReference type="EMBL" id="AKL94760.1"/>
    </source>
</evidence>
<reference evidence="1 2" key="1">
    <citation type="submission" date="2014-10" db="EMBL/GenBank/DDBJ databases">
        <title>Genome sequence of Clostridium aceticum DSM 1496.</title>
        <authorList>
            <person name="Poehlein A."/>
            <person name="Schiel-Bengelsdorf B."/>
            <person name="Gottschalk G."/>
            <person name="Duerre P."/>
            <person name="Daniel R."/>
        </authorList>
    </citation>
    <scope>NUCLEOTIDE SEQUENCE [LARGE SCALE GENOMIC DNA]</scope>
    <source>
        <strain evidence="1 2">DSM 1496</strain>
    </source>
</reference>
<proteinExistence type="predicted"/>
<accession>A0A0D8ICJ8</accession>
<organism evidence="1 2">
    <name type="scientific">Clostridium aceticum</name>
    <dbReference type="NCBI Taxonomy" id="84022"/>
    <lineage>
        <taxon>Bacteria</taxon>
        <taxon>Bacillati</taxon>
        <taxon>Bacillota</taxon>
        <taxon>Clostridia</taxon>
        <taxon>Eubacteriales</taxon>
        <taxon>Clostridiaceae</taxon>
        <taxon>Clostridium</taxon>
    </lineage>
</organism>
<dbReference type="AlphaFoldDB" id="A0A0D8ICJ8"/>
<dbReference type="OrthoDB" id="1956655at2"/>
<dbReference type="RefSeq" id="WP_044823553.1">
    <property type="nucleotide sequence ID" value="NZ_CP009687.1"/>
</dbReference>
<keyword evidence="2" id="KW-1185">Reference proteome</keyword>
<protein>
    <submittedName>
        <fullName evidence="1">Uncharacterized protein</fullName>
    </submittedName>
</protein>
<sequence length="136" mass="15576">MAEIVNTNRGYTLDFILLPSQHIGEFNDFMMQYGDKSDYDIFKEIAEVKGKVSQDLLKQHTANLNALSQMNGFVTDMTQERIEVIKEILAEDTGSSNNVSNIDSQFFFGGSSLLLWFLILAGIWRRPFWGFSRGFF</sequence>
<dbReference type="EMBL" id="CP009687">
    <property type="protein sequence ID" value="AKL94760.1"/>
    <property type="molecule type" value="Genomic_DNA"/>
</dbReference>
<dbReference type="KEGG" id="cace:CACET_c12950"/>
<name>A0A0D8ICJ8_9CLOT</name>
<gene>
    <name evidence="1" type="ORF">CACET_c12950</name>
</gene>
<dbReference type="PATRIC" id="fig|84022.5.peg.2752"/>
<dbReference type="Proteomes" id="UP000035704">
    <property type="component" value="Chromosome"/>
</dbReference>